<evidence type="ECO:0000313" key="3">
    <source>
        <dbReference type="RefSeq" id="XP_004516181.1"/>
    </source>
</evidence>
<sequence length="250" mass="27387">MARTKQSARKNAFPCTPPSSSSSFQSIERSPSPPPRPTPPHTSSASPSSNTSQEVLNLIPLSTFLPPLYTRPTPNFAQVPPHLQTRITPPRHGNAVQHHTDVLGWTSFLKISEFYFPDVVRTFYCNAKTFADKSLFISTIKGVEIKLTPDILATILQLPTEGPSVFGDQWYSALGRRPPTNPISFSSPPLDPTEPFEKIPTPEHSPPPPERSPPPPERSLEHIPTPSTLFAQTSGISSSAIPSYSQESTN</sequence>
<feature type="region of interest" description="Disordered" evidence="1">
    <location>
        <begin position="1"/>
        <end position="52"/>
    </location>
</feature>
<accession>A0A1S2Z706</accession>
<gene>
    <name evidence="3" type="primary">LOC101508031</name>
</gene>
<proteinExistence type="predicted"/>
<feature type="compositionally biased region" description="Low complexity" evidence="1">
    <location>
        <begin position="234"/>
        <end position="250"/>
    </location>
</feature>
<reference evidence="3" key="1">
    <citation type="submission" date="2025-08" db="UniProtKB">
        <authorList>
            <consortium name="RefSeq"/>
        </authorList>
    </citation>
    <scope>IDENTIFICATION</scope>
    <source>
        <tissue evidence="3">Etiolated seedlings</tissue>
    </source>
</reference>
<dbReference type="OrthoDB" id="848707at2759"/>
<dbReference type="PaxDb" id="3827-XP_004516181.1"/>
<protein>
    <submittedName>
        <fullName evidence="3">Pollen-specific leucine-rich repeat extensin-like protein 2</fullName>
    </submittedName>
</protein>
<feature type="compositionally biased region" description="Low complexity" evidence="1">
    <location>
        <begin position="18"/>
        <end position="30"/>
    </location>
</feature>
<keyword evidence="2" id="KW-1185">Reference proteome</keyword>
<evidence type="ECO:0000256" key="1">
    <source>
        <dbReference type="SAM" id="MobiDB-lite"/>
    </source>
</evidence>
<feature type="compositionally biased region" description="Low complexity" evidence="1">
    <location>
        <begin position="41"/>
        <end position="52"/>
    </location>
</feature>
<name>A0A1S2Z706_CICAR</name>
<dbReference type="Proteomes" id="UP000087171">
    <property type="component" value="Unplaced"/>
</dbReference>
<feature type="compositionally biased region" description="Pro residues" evidence="1">
    <location>
        <begin position="203"/>
        <end position="217"/>
    </location>
</feature>
<feature type="region of interest" description="Disordered" evidence="1">
    <location>
        <begin position="177"/>
        <end position="250"/>
    </location>
</feature>
<dbReference type="AlphaFoldDB" id="A0A1S2Z706"/>
<dbReference type="RefSeq" id="XP_004516181.1">
    <property type="nucleotide sequence ID" value="XM_004516124.1"/>
</dbReference>
<evidence type="ECO:0000313" key="2">
    <source>
        <dbReference type="Proteomes" id="UP000087171"/>
    </source>
</evidence>
<feature type="compositionally biased region" description="Pro residues" evidence="1">
    <location>
        <begin position="31"/>
        <end position="40"/>
    </location>
</feature>
<organism evidence="2 3">
    <name type="scientific">Cicer arietinum</name>
    <name type="common">Chickpea</name>
    <name type="synonym">Garbanzo</name>
    <dbReference type="NCBI Taxonomy" id="3827"/>
    <lineage>
        <taxon>Eukaryota</taxon>
        <taxon>Viridiplantae</taxon>
        <taxon>Streptophyta</taxon>
        <taxon>Embryophyta</taxon>
        <taxon>Tracheophyta</taxon>
        <taxon>Spermatophyta</taxon>
        <taxon>Magnoliopsida</taxon>
        <taxon>eudicotyledons</taxon>
        <taxon>Gunneridae</taxon>
        <taxon>Pentapetalae</taxon>
        <taxon>rosids</taxon>
        <taxon>fabids</taxon>
        <taxon>Fabales</taxon>
        <taxon>Fabaceae</taxon>
        <taxon>Papilionoideae</taxon>
        <taxon>50 kb inversion clade</taxon>
        <taxon>NPAAA clade</taxon>
        <taxon>Hologalegina</taxon>
        <taxon>IRL clade</taxon>
        <taxon>Cicereae</taxon>
        <taxon>Cicer</taxon>
    </lineage>
</organism>